<dbReference type="InterPro" id="IPR036614">
    <property type="entry name" value="RusA-like_sf"/>
</dbReference>
<dbReference type="Pfam" id="PF05866">
    <property type="entry name" value="RusA"/>
    <property type="match status" value="1"/>
</dbReference>
<name>A0A0R0AEG6_9GAMM</name>
<keyword evidence="2" id="KW-1185">Reference proteome</keyword>
<reference evidence="1 2" key="1">
    <citation type="submission" date="2015-10" db="EMBL/GenBank/DDBJ databases">
        <title>Genome sequencing and analysis of members of genus Stenotrophomonas.</title>
        <authorList>
            <person name="Patil P.P."/>
            <person name="Midha S."/>
            <person name="Patil P.B."/>
        </authorList>
    </citation>
    <scope>NUCLEOTIDE SEQUENCE [LARGE SCALE GENOMIC DNA]</scope>
    <source>
        <strain evidence="1 2">JCM 9942</strain>
    </source>
</reference>
<dbReference type="GO" id="GO:0006281">
    <property type="term" value="P:DNA repair"/>
    <property type="evidence" value="ECO:0007669"/>
    <property type="project" value="InterPro"/>
</dbReference>
<evidence type="ECO:0000313" key="1">
    <source>
        <dbReference type="EMBL" id="KRG39107.1"/>
    </source>
</evidence>
<dbReference type="InterPro" id="IPR008822">
    <property type="entry name" value="Endonuclease_RusA-like"/>
</dbReference>
<dbReference type="OrthoDB" id="73971at2"/>
<dbReference type="RefSeq" id="WP_054657379.1">
    <property type="nucleotide sequence ID" value="NZ_BAZI01000019.1"/>
</dbReference>
<dbReference type="Proteomes" id="UP000050836">
    <property type="component" value="Unassembled WGS sequence"/>
</dbReference>
<dbReference type="SUPFAM" id="SSF103084">
    <property type="entry name" value="Holliday junction resolvase RusA"/>
    <property type="match status" value="1"/>
</dbReference>
<dbReference type="GO" id="GO:0000287">
    <property type="term" value="F:magnesium ion binding"/>
    <property type="evidence" value="ECO:0007669"/>
    <property type="project" value="InterPro"/>
</dbReference>
<organism evidence="1 2">
    <name type="scientific">Stenotrophomonas pictorum JCM 9942</name>
    <dbReference type="NCBI Taxonomy" id="1236960"/>
    <lineage>
        <taxon>Bacteria</taxon>
        <taxon>Pseudomonadati</taxon>
        <taxon>Pseudomonadota</taxon>
        <taxon>Gammaproteobacteria</taxon>
        <taxon>Lysobacterales</taxon>
        <taxon>Lysobacteraceae</taxon>
        <taxon>Stenotrophomonas</taxon>
    </lineage>
</organism>
<evidence type="ECO:0000313" key="2">
    <source>
        <dbReference type="Proteomes" id="UP000050836"/>
    </source>
</evidence>
<dbReference type="AlphaFoldDB" id="A0A0R0AEG6"/>
<proteinExistence type="predicted"/>
<accession>A0A0R0AEG6</accession>
<dbReference type="Gene3D" id="3.30.1330.70">
    <property type="entry name" value="Holliday junction resolvase RusA"/>
    <property type="match status" value="1"/>
</dbReference>
<protein>
    <submittedName>
        <fullName evidence="1">Endodeoxyribonuclease RusA</fullName>
    </submittedName>
</protein>
<dbReference type="GO" id="GO:0006310">
    <property type="term" value="P:DNA recombination"/>
    <property type="evidence" value="ECO:0007669"/>
    <property type="project" value="InterPro"/>
</dbReference>
<comment type="caution">
    <text evidence="1">The sequence shown here is derived from an EMBL/GenBank/DDBJ whole genome shotgun (WGS) entry which is preliminary data.</text>
</comment>
<dbReference type="EMBL" id="LLXS01000048">
    <property type="protein sequence ID" value="KRG39107.1"/>
    <property type="molecule type" value="Genomic_DNA"/>
</dbReference>
<sequence length="149" mass="16751">MITLTLPYPPSANRYWRHGTIKGRAAIFLSKEAKDYKAVVATLAKVAGIRQPHAGRTALTIRLYPNRPQDWAKRARKDPYTWDDTVQCIDLGNCEKVLSDALNGVAWVDDKKHRRILLERMEPDERGARVEVEIEFLAAAPSLLDGVAA</sequence>
<gene>
    <name evidence="1" type="ORF">ARC78_14910</name>
</gene>